<proteinExistence type="predicted"/>
<reference evidence="3" key="1">
    <citation type="journal article" date="2019" name="Int. J. Syst. Evol. Microbiol.">
        <title>The Global Catalogue of Microorganisms (GCM) 10K type strain sequencing project: providing services to taxonomists for standard genome sequencing and annotation.</title>
        <authorList>
            <consortium name="The Broad Institute Genomics Platform"/>
            <consortium name="The Broad Institute Genome Sequencing Center for Infectious Disease"/>
            <person name="Wu L."/>
            <person name="Ma J."/>
        </authorList>
    </citation>
    <scope>NUCLEOTIDE SEQUENCE [LARGE SCALE GENOMIC DNA]</scope>
    <source>
        <strain evidence="3">JCM 31404</strain>
    </source>
</reference>
<organism evidence="2 3">
    <name type="scientific">Deinococcus seoulensis</name>
    <dbReference type="NCBI Taxonomy" id="1837379"/>
    <lineage>
        <taxon>Bacteria</taxon>
        <taxon>Thermotogati</taxon>
        <taxon>Deinococcota</taxon>
        <taxon>Deinococci</taxon>
        <taxon>Deinococcales</taxon>
        <taxon>Deinococcaceae</taxon>
        <taxon>Deinococcus</taxon>
    </lineage>
</organism>
<dbReference type="PANTHER" id="PTHR37309">
    <property type="entry name" value="SLR0284 PROTEIN"/>
    <property type="match status" value="1"/>
</dbReference>
<evidence type="ECO:0000256" key="1">
    <source>
        <dbReference type="SAM" id="Phobius"/>
    </source>
</evidence>
<dbReference type="RefSeq" id="WP_189065567.1">
    <property type="nucleotide sequence ID" value="NZ_BMQM01000019.1"/>
</dbReference>
<dbReference type="EMBL" id="BMQM01000019">
    <property type="protein sequence ID" value="GGR63875.1"/>
    <property type="molecule type" value="Genomic_DNA"/>
</dbReference>
<accession>A0ABQ2RSW1</accession>
<dbReference type="Proteomes" id="UP000634308">
    <property type="component" value="Unassembled WGS sequence"/>
</dbReference>
<keyword evidence="1" id="KW-0812">Transmembrane</keyword>
<gene>
    <name evidence="2" type="ORF">GCM10008959_27490</name>
</gene>
<feature type="transmembrane region" description="Helical" evidence="1">
    <location>
        <begin position="101"/>
        <end position="121"/>
    </location>
</feature>
<comment type="caution">
    <text evidence="2">The sequence shown here is derived from an EMBL/GenBank/DDBJ whole genome shotgun (WGS) entry which is preliminary data.</text>
</comment>
<feature type="transmembrane region" description="Helical" evidence="1">
    <location>
        <begin position="46"/>
        <end position="66"/>
    </location>
</feature>
<dbReference type="InterPro" id="IPR007165">
    <property type="entry name" value="Phage_holin_4_2"/>
</dbReference>
<keyword evidence="1" id="KW-0472">Membrane</keyword>
<keyword evidence="3" id="KW-1185">Reference proteome</keyword>
<dbReference type="PANTHER" id="PTHR37309:SF1">
    <property type="entry name" value="SLR0284 PROTEIN"/>
    <property type="match status" value="1"/>
</dbReference>
<evidence type="ECO:0000313" key="2">
    <source>
        <dbReference type="EMBL" id="GGR63875.1"/>
    </source>
</evidence>
<feature type="transmembrane region" description="Helical" evidence="1">
    <location>
        <begin position="73"/>
        <end position="95"/>
    </location>
</feature>
<name>A0ABQ2RSW1_9DEIO</name>
<dbReference type="Pfam" id="PF04020">
    <property type="entry name" value="Phage_holin_4_2"/>
    <property type="match status" value="1"/>
</dbReference>
<sequence>MGFILRLLVNALALYLLARVYGGVSFEPGADLVYGGVSFEPGADLVSVLIAAVVMGIVNALIRPVLLLLSLPVNILTLGLFTLVVNGVVLYLVAAATALNVAGFGAAIIGAIILAVISWVLDAAAGALKLDGGRN</sequence>
<keyword evidence="1" id="KW-1133">Transmembrane helix</keyword>
<evidence type="ECO:0000313" key="3">
    <source>
        <dbReference type="Proteomes" id="UP000634308"/>
    </source>
</evidence>
<protein>
    <submittedName>
        <fullName evidence="2">Membrane protein</fullName>
    </submittedName>
</protein>